<name>A0ABQ1FMX4_9GAMM</name>
<organism evidence="2 3">
    <name type="scientific">Dyella nitratireducens</name>
    <dbReference type="NCBI Taxonomy" id="1849580"/>
    <lineage>
        <taxon>Bacteria</taxon>
        <taxon>Pseudomonadati</taxon>
        <taxon>Pseudomonadota</taxon>
        <taxon>Gammaproteobacteria</taxon>
        <taxon>Lysobacterales</taxon>
        <taxon>Rhodanobacteraceae</taxon>
        <taxon>Dyella</taxon>
    </lineage>
</organism>
<reference evidence="3" key="1">
    <citation type="journal article" date="2019" name="Int. J. Syst. Evol. Microbiol.">
        <title>The Global Catalogue of Microorganisms (GCM) 10K type strain sequencing project: providing services to taxonomists for standard genome sequencing and annotation.</title>
        <authorList>
            <consortium name="The Broad Institute Genomics Platform"/>
            <consortium name="The Broad Institute Genome Sequencing Center for Infectious Disease"/>
            <person name="Wu L."/>
            <person name="Ma J."/>
        </authorList>
    </citation>
    <scope>NUCLEOTIDE SEQUENCE [LARGE SCALE GENOMIC DNA]</scope>
    <source>
        <strain evidence="3">CGMCC 1.15439</strain>
    </source>
</reference>
<comment type="caution">
    <text evidence="2">The sequence shown here is derived from an EMBL/GenBank/DDBJ whole genome shotgun (WGS) entry which is preliminary data.</text>
</comment>
<keyword evidence="1" id="KW-1133">Transmembrane helix</keyword>
<accession>A0ABQ1FMX4</accession>
<keyword evidence="3" id="KW-1185">Reference proteome</keyword>
<evidence type="ECO:0000256" key="1">
    <source>
        <dbReference type="SAM" id="Phobius"/>
    </source>
</evidence>
<dbReference type="RefSeq" id="WP_188792957.1">
    <property type="nucleotide sequence ID" value="NZ_BMJA01000001.1"/>
</dbReference>
<proteinExistence type="predicted"/>
<feature type="transmembrane region" description="Helical" evidence="1">
    <location>
        <begin position="116"/>
        <end position="135"/>
    </location>
</feature>
<keyword evidence="1" id="KW-0812">Transmembrane</keyword>
<protein>
    <submittedName>
        <fullName evidence="2">Uncharacterized protein</fullName>
    </submittedName>
</protein>
<gene>
    <name evidence="2" type="ORF">GCM10010981_07950</name>
</gene>
<evidence type="ECO:0000313" key="2">
    <source>
        <dbReference type="EMBL" id="GGA22170.1"/>
    </source>
</evidence>
<sequence>MSTLEVKALALQLSTAIDGMEKRIDHAARQSLQATRALDLQSKQSLETINNLVQQALEQFRQGARQAIEEGVRDAMGELDQAIQEGASRMDRAVSQLDQRTQHIGRFNVLHAWKTFVASALCSLAVITVAIYAGWQAHTDIKRSEWVQQINAAVEAGHLTICPEGGLCVQVNSKWVRLSGK</sequence>
<dbReference type="Proteomes" id="UP000620046">
    <property type="component" value="Unassembled WGS sequence"/>
</dbReference>
<dbReference type="EMBL" id="BMJA01000001">
    <property type="protein sequence ID" value="GGA22170.1"/>
    <property type="molecule type" value="Genomic_DNA"/>
</dbReference>
<evidence type="ECO:0000313" key="3">
    <source>
        <dbReference type="Proteomes" id="UP000620046"/>
    </source>
</evidence>
<keyword evidence="1" id="KW-0472">Membrane</keyword>